<accession>A0A8X6MDD1</accession>
<dbReference type="AlphaFoldDB" id="A0A8X6MDD1"/>
<dbReference type="EMBL" id="BMAV01025515">
    <property type="protein sequence ID" value="GFS42106.1"/>
    <property type="molecule type" value="Genomic_DNA"/>
</dbReference>
<evidence type="ECO:0000313" key="3">
    <source>
        <dbReference type="Proteomes" id="UP000886998"/>
    </source>
</evidence>
<keyword evidence="3" id="KW-1185">Reference proteome</keyword>
<protein>
    <submittedName>
        <fullName evidence="1">Uncharacterized protein</fullName>
    </submittedName>
</protein>
<comment type="caution">
    <text evidence="1">The sequence shown here is derived from an EMBL/GenBank/DDBJ whole genome shotgun (WGS) entry which is preliminary data.</text>
</comment>
<proteinExistence type="predicted"/>
<gene>
    <name evidence="1" type="ORF">TNIN_183841</name>
    <name evidence="2" type="ORF">TNIN_183851</name>
</gene>
<sequence>MRTLKKALTSFFADKLEDIQGNRFKTRDFFPSGTNWFTFIHRDPNHVIKPDLEMTFWHNDAFLQGLFAATNLSKAHLGNFGMKSSFAKVLHRPRRSVSNDFVTD</sequence>
<dbReference type="EMBL" id="BMAV01025515">
    <property type="protein sequence ID" value="GFS42107.1"/>
    <property type="molecule type" value="Genomic_DNA"/>
</dbReference>
<evidence type="ECO:0000313" key="2">
    <source>
        <dbReference type="EMBL" id="GFS42107.1"/>
    </source>
</evidence>
<name>A0A8X6MDD1_9ARAC</name>
<evidence type="ECO:0000313" key="1">
    <source>
        <dbReference type="EMBL" id="GFS42106.1"/>
    </source>
</evidence>
<reference evidence="1" key="1">
    <citation type="submission" date="2020-08" db="EMBL/GenBank/DDBJ databases">
        <title>Multicomponent nature underlies the extraordinary mechanical properties of spider dragline silk.</title>
        <authorList>
            <person name="Kono N."/>
            <person name="Nakamura H."/>
            <person name="Mori M."/>
            <person name="Yoshida Y."/>
            <person name="Ohtoshi R."/>
            <person name="Malay A.D."/>
            <person name="Moran D.A.P."/>
            <person name="Tomita M."/>
            <person name="Numata K."/>
            <person name="Arakawa K."/>
        </authorList>
    </citation>
    <scope>NUCLEOTIDE SEQUENCE</scope>
</reference>
<dbReference type="Proteomes" id="UP000886998">
    <property type="component" value="Unassembled WGS sequence"/>
</dbReference>
<organism evidence="1 3">
    <name type="scientific">Trichonephila inaurata madagascariensis</name>
    <dbReference type="NCBI Taxonomy" id="2747483"/>
    <lineage>
        <taxon>Eukaryota</taxon>
        <taxon>Metazoa</taxon>
        <taxon>Ecdysozoa</taxon>
        <taxon>Arthropoda</taxon>
        <taxon>Chelicerata</taxon>
        <taxon>Arachnida</taxon>
        <taxon>Araneae</taxon>
        <taxon>Araneomorphae</taxon>
        <taxon>Entelegynae</taxon>
        <taxon>Araneoidea</taxon>
        <taxon>Nephilidae</taxon>
        <taxon>Trichonephila</taxon>
        <taxon>Trichonephila inaurata</taxon>
    </lineage>
</organism>